<keyword evidence="2" id="KW-1185">Reference proteome</keyword>
<organism evidence="1 2">
    <name type="scientific">Mucuna pruriens</name>
    <name type="common">Velvet bean</name>
    <name type="synonym">Dolichos pruriens</name>
    <dbReference type="NCBI Taxonomy" id="157652"/>
    <lineage>
        <taxon>Eukaryota</taxon>
        <taxon>Viridiplantae</taxon>
        <taxon>Streptophyta</taxon>
        <taxon>Embryophyta</taxon>
        <taxon>Tracheophyta</taxon>
        <taxon>Spermatophyta</taxon>
        <taxon>Magnoliopsida</taxon>
        <taxon>eudicotyledons</taxon>
        <taxon>Gunneridae</taxon>
        <taxon>Pentapetalae</taxon>
        <taxon>rosids</taxon>
        <taxon>fabids</taxon>
        <taxon>Fabales</taxon>
        <taxon>Fabaceae</taxon>
        <taxon>Papilionoideae</taxon>
        <taxon>50 kb inversion clade</taxon>
        <taxon>NPAAA clade</taxon>
        <taxon>indigoferoid/millettioid clade</taxon>
        <taxon>Phaseoleae</taxon>
        <taxon>Mucuna</taxon>
    </lineage>
</organism>
<dbReference type="Pfam" id="PF08284">
    <property type="entry name" value="RVP_2"/>
    <property type="match status" value="1"/>
</dbReference>
<name>A0A371EX73_MUCPR</name>
<evidence type="ECO:0000313" key="2">
    <source>
        <dbReference type="Proteomes" id="UP000257109"/>
    </source>
</evidence>
<reference evidence="1" key="1">
    <citation type="submission" date="2018-05" db="EMBL/GenBank/DDBJ databases">
        <title>Draft genome of Mucuna pruriens seed.</title>
        <authorList>
            <person name="Nnadi N.E."/>
            <person name="Vos R."/>
            <person name="Hasami M.H."/>
            <person name="Devisetty U.K."/>
            <person name="Aguiy J.C."/>
        </authorList>
    </citation>
    <scope>NUCLEOTIDE SEQUENCE [LARGE SCALE GENOMIC DNA]</scope>
    <source>
        <strain evidence="1">JCA_2017</strain>
    </source>
</reference>
<sequence>MKGTMGDNSIMVMVDSRVMCSSMCKQLELMVNGISIVANFHLFNFGGVDVILGISWLETLGEVKVNWRTLCKSCEQNGKKMKLQGDPSLCKS</sequence>
<evidence type="ECO:0000313" key="1">
    <source>
        <dbReference type="EMBL" id="RDX70599.1"/>
    </source>
</evidence>
<dbReference type="InterPro" id="IPR021109">
    <property type="entry name" value="Peptidase_aspartic_dom_sf"/>
</dbReference>
<dbReference type="EMBL" id="QJKJ01011643">
    <property type="protein sequence ID" value="RDX70599.1"/>
    <property type="molecule type" value="Genomic_DNA"/>
</dbReference>
<dbReference type="AlphaFoldDB" id="A0A371EX73"/>
<proteinExistence type="predicted"/>
<protein>
    <submittedName>
        <fullName evidence="1">Uncharacterized protein</fullName>
    </submittedName>
</protein>
<comment type="caution">
    <text evidence="1">The sequence shown here is derived from an EMBL/GenBank/DDBJ whole genome shotgun (WGS) entry which is preliminary data.</text>
</comment>
<gene>
    <name evidence="1" type="ORF">CR513_50145</name>
</gene>
<feature type="non-terminal residue" evidence="1">
    <location>
        <position position="1"/>
    </location>
</feature>
<dbReference type="Gene3D" id="2.40.70.10">
    <property type="entry name" value="Acid Proteases"/>
    <property type="match status" value="1"/>
</dbReference>
<accession>A0A371EX73</accession>
<dbReference type="OrthoDB" id="1746660at2759"/>
<dbReference type="Proteomes" id="UP000257109">
    <property type="component" value="Unassembled WGS sequence"/>
</dbReference>